<dbReference type="GO" id="GO:0005886">
    <property type="term" value="C:plasma membrane"/>
    <property type="evidence" value="ECO:0007669"/>
    <property type="project" value="UniProtKB-SubCell"/>
</dbReference>
<protein>
    <recommendedName>
        <fullName evidence="4">cytochrome-c oxidase</fullName>
        <ecNumber evidence="4">7.1.1.9</ecNumber>
    </recommendedName>
    <alternativeName>
        <fullName evidence="11">Cytochrome aa3 subunit 4</fullName>
    </alternativeName>
    <alternativeName>
        <fullName evidence="10">Cytochrome c oxidase polypeptide IV</fullName>
    </alternativeName>
</protein>
<dbReference type="GO" id="GO:0004129">
    <property type="term" value="F:cytochrome-c oxidase activity"/>
    <property type="evidence" value="ECO:0007669"/>
    <property type="project" value="UniProtKB-EC"/>
</dbReference>
<dbReference type="GeneID" id="95619819"/>
<accession>A0A7U9KQN4</accession>
<evidence type="ECO:0000256" key="12">
    <source>
        <dbReference type="ARBA" id="ARBA00047816"/>
    </source>
</evidence>
<keyword evidence="7" id="KW-1278">Translocase</keyword>
<dbReference type="RefSeq" id="WP_125043591.1">
    <property type="nucleotide sequence ID" value="NZ_BHZC01000001.1"/>
</dbReference>
<gene>
    <name evidence="14" type="ORF">OEIGOIKO_00766</name>
</gene>
<evidence type="ECO:0000256" key="7">
    <source>
        <dbReference type="ARBA" id="ARBA00022967"/>
    </source>
</evidence>
<evidence type="ECO:0000256" key="1">
    <source>
        <dbReference type="ARBA" id="ARBA00002536"/>
    </source>
</evidence>
<dbReference type="Pfam" id="PF12270">
    <property type="entry name" value="Cyt_c_ox_IV"/>
    <property type="match status" value="1"/>
</dbReference>
<dbReference type="EMBL" id="BHZC01000001">
    <property type="protein sequence ID" value="GCD33047.1"/>
    <property type="molecule type" value="Genomic_DNA"/>
</dbReference>
<keyword evidence="6 13" id="KW-0812">Transmembrane</keyword>
<evidence type="ECO:0000256" key="10">
    <source>
        <dbReference type="ARBA" id="ARBA00031366"/>
    </source>
</evidence>
<evidence type="ECO:0000256" key="3">
    <source>
        <dbReference type="ARBA" id="ARBA00006870"/>
    </source>
</evidence>
<dbReference type="InterPro" id="IPR021050">
    <property type="entry name" value="Cyt_c_oxidase_su4_actinobac"/>
</dbReference>
<dbReference type="PIRSF" id="PIRSF017385">
    <property type="entry name" value="CtaF"/>
    <property type="match status" value="1"/>
</dbReference>
<comment type="similarity">
    <text evidence="3">Belongs to the cytochrome c oxidase bacterial subunit CtaF family.</text>
</comment>
<dbReference type="AlphaFoldDB" id="A0A7U9KQN4"/>
<name>A0A7U9KQN4_9ACTN</name>
<evidence type="ECO:0000256" key="4">
    <source>
        <dbReference type="ARBA" id="ARBA00012949"/>
    </source>
</evidence>
<evidence type="ECO:0000256" key="6">
    <source>
        <dbReference type="ARBA" id="ARBA00022692"/>
    </source>
</evidence>
<feature type="transmembrane region" description="Helical" evidence="13">
    <location>
        <begin position="31"/>
        <end position="51"/>
    </location>
</feature>
<evidence type="ECO:0000256" key="11">
    <source>
        <dbReference type="ARBA" id="ARBA00031401"/>
    </source>
</evidence>
<proteinExistence type="inferred from homology"/>
<dbReference type="EC" id="7.1.1.9" evidence="4"/>
<keyword evidence="8 13" id="KW-1133">Transmembrane helix</keyword>
<reference evidence="14 15" key="1">
    <citation type="submission" date="2018-11" db="EMBL/GenBank/DDBJ databases">
        <title>Whole genome sequence of Streptomyces chrestomyceticus NBRC 13444(T).</title>
        <authorList>
            <person name="Komaki H."/>
            <person name="Tamura T."/>
        </authorList>
    </citation>
    <scope>NUCLEOTIDE SEQUENCE [LARGE SCALE GENOMIC DNA]</scope>
    <source>
        <strain evidence="14 15">NBRC 13444</strain>
    </source>
</reference>
<dbReference type="OrthoDB" id="5244617at2"/>
<dbReference type="GO" id="GO:0022900">
    <property type="term" value="P:electron transport chain"/>
    <property type="evidence" value="ECO:0007669"/>
    <property type="project" value="InterPro"/>
</dbReference>
<evidence type="ECO:0000256" key="13">
    <source>
        <dbReference type="SAM" id="Phobius"/>
    </source>
</evidence>
<feature type="transmembrane region" description="Helical" evidence="13">
    <location>
        <begin position="7"/>
        <end position="25"/>
    </location>
</feature>
<keyword evidence="5" id="KW-1003">Cell membrane</keyword>
<evidence type="ECO:0000256" key="5">
    <source>
        <dbReference type="ARBA" id="ARBA00022475"/>
    </source>
</evidence>
<comment type="subcellular location">
    <subcellularLocation>
        <location evidence="2">Cell membrane</location>
        <topology evidence="2">Multi-pass membrane protein</topology>
    </subcellularLocation>
</comment>
<evidence type="ECO:0000256" key="8">
    <source>
        <dbReference type="ARBA" id="ARBA00022989"/>
    </source>
</evidence>
<evidence type="ECO:0000256" key="9">
    <source>
        <dbReference type="ARBA" id="ARBA00023136"/>
    </source>
</evidence>
<organism evidence="14 15">
    <name type="scientific">Streptomyces chrestomyceticus JCM 4735</name>
    <dbReference type="NCBI Taxonomy" id="1306181"/>
    <lineage>
        <taxon>Bacteria</taxon>
        <taxon>Bacillati</taxon>
        <taxon>Actinomycetota</taxon>
        <taxon>Actinomycetes</taxon>
        <taxon>Kitasatosporales</taxon>
        <taxon>Streptomycetaceae</taxon>
        <taxon>Streptomyces</taxon>
    </lineage>
</organism>
<evidence type="ECO:0000313" key="15">
    <source>
        <dbReference type="Proteomes" id="UP000287830"/>
    </source>
</evidence>
<sequence length="128" mass="13407">MKAEASLFAGVAGFFFVAGLGYALWSREPAGTAALAVSCLMALVVCGFCTLNHRKRGPRPEDRKEAEVRERTGGLGFFPPRSGYPPLTGLAVALTALGVVFGLWLFVIGVGLLVAGVVGMVMEFAGRS</sequence>
<dbReference type="Proteomes" id="UP000287830">
    <property type="component" value="Unassembled WGS sequence"/>
</dbReference>
<feature type="transmembrane region" description="Helical" evidence="13">
    <location>
        <begin position="90"/>
        <end position="122"/>
    </location>
</feature>
<keyword evidence="9 13" id="KW-0472">Membrane</keyword>
<evidence type="ECO:0000313" key="14">
    <source>
        <dbReference type="EMBL" id="GCD33047.1"/>
    </source>
</evidence>
<comment type="caution">
    <text evidence="14">The sequence shown here is derived from an EMBL/GenBank/DDBJ whole genome shotgun (WGS) entry which is preliminary data.</text>
</comment>
<evidence type="ECO:0000256" key="2">
    <source>
        <dbReference type="ARBA" id="ARBA00004651"/>
    </source>
</evidence>
<comment type="function">
    <text evidence="1">Part of cytochrome c oxidase, its function is unknown.</text>
</comment>
<comment type="catalytic activity">
    <reaction evidence="12">
        <text>4 Fe(II)-[cytochrome c] + O2 + 8 H(+)(in) = 4 Fe(III)-[cytochrome c] + 2 H2O + 4 H(+)(out)</text>
        <dbReference type="Rhea" id="RHEA:11436"/>
        <dbReference type="Rhea" id="RHEA-COMP:10350"/>
        <dbReference type="Rhea" id="RHEA-COMP:14399"/>
        <dbReference type="ChEBI" id="CHEBI:15377"/>
        <dbReference type="ChEBI" id="CHEBI:15378"/>
        <dbReference type="ChEBI" id="CHEBI:15379"/>
        <dbReference type="ChEBI" id="CHEBI:29033"/>
        <dbReference type="ChEBI" id="CHEBI:29034"/>
        <dbReference type="EC" id="7.1.1.9"/>
    </reaction>
</comment>